<comment type="caution">
    <text evidence="2">The sequence shown here is derived from an EMBL/GenBank/DDBJ whole genome shotgun (WGS) entry which is preliminary data.</text>
</comment>
<gene>
    <name evidence="2" type="ORF">QUG92_15625</name>
</gene>
<evidence type="ECO:0000313" key="2">
    <source>
        <dbReference type="EMBL" id="MDM7886540.1"/>
    </source>
</evidence>
<keyword evidence="1" id="KW-1133">Transmembrane helix</keyword>
<keyword evidence="1" id="KW-0472">Membrane</keyword>
<name>A0ABT7TAD1_9MICO</name>
<dbReference type="EMBL" id="JAUCML010000013">
    <property type="protein sequence ID" value="MDM7886540.1"/>
    <property type="molecule type" value="Genomic_DNA"/>
</dbReference>
<dbReference type="Proteomes" id="UP001237823">
    <property type="component" value="Unassembled WGS sequence"/>
</dbReference>
<proteinExistence type="predicted"/>
<keyword evidence="3" id="KW-1185">Reference proteome</keyword>
<sequence length="71" mass="7571">MTTITATDFQVAPRTAHDAVSLRRTRSTHRSPFSEVREARRQHVLQVAAVSTGILSVTVAASAAIVLTLAA</sequence>
<reference evidence="2 3" key="1">
    <citation type="submission" date="2023-06" db="EMBL/GenBank/DDBJ databases">
        <authorList>
            <person name="Feng G."/>
            <person name="Li J."/>
            <person name="Zhu H."/>
        </authorList>
    </citation>
    <scope>NUCLEOTIDE SEQUENCE [LARGE SCALE GENOMIC DNA]</scope>
    <source>
        <strain evidence="2 3">RHCKG23</strain>
    </source>
</reference>
<keyword evidence="1" id="KW-0812">Transmembrane</keyword>
<accession>A0ABT7TAD1</accession>
<dbReference type="RefSeq" id="WP_208745329.1">
    <property type="nucleotide sequence ID" value="NZ_JAUCML010000013.1"/>
</dbReference>
<evidence type="ECO:0000313" key="3">
    <source>
        <dbReference type="Proteomes" id="UP001237823"/>
    </source>
</evidence>
<evidence type="ECO:0000256" key="1">
    <source>
        <dbReference type="SAM" id="Phobius"/>
    </source>
</evidence>
<protein>
    <submittedName>
        <fullName evidence="2">Uncharacterized protein</fullName>
    </submittedName>
</protein>
<organism evidence="2 3">
    <name type="scientific">Curtobacterium citri</name>
    <dbReference type="NCBI Taxonomy" id="3055139"/>
    <lineage>
        <taxon>Bacteria</taxon>
        <taxon>Bacillati</taxon>
        <taxon>Actinomycetota</taxon>
        <taxon>Actinomycetes</taxon>
        <taxon>Micrococcales</taxon>
        <taxon>Microbacteriaceae</taxon>
        <taxon>Curtobacterium</taxon>
    </lineage>
</organism>
<feature type="transmembrane region" description="Helical" evidence="1">
    <location>
        <begin position="47"/>
        <end position="70"/>
    </location>
</feature>